<evidence type="ECO:0000256" key="14">
    <source>
        <dbReference type="ARBA" id="ARBA00025153"/>
    </source>
</evidence>
<gene>
    <name evidence="18" type="primary">nnrE</name>
    <name evidence="17" type="synonym">nnrD</name>
    <name evidence="22" type="ORF">FOZ76_04265</name>
</gene>
<name>A0A556AYK6_9BURK</name>
<keyword evidence="13" id="KW-0511">Multifunctional enzyme</keyword>
<keyword evidence="23" id="KW-1185">Reference proteome</keyword>
<evidence type="ECO:0000313" key="23">
    <source>
        <dbReference type="Proteomes" id="UP000318405"/>
    </source>
</evidence>
<dbReference type="Pfam" id="PF03853">
    <property type="entry name" value="YjeF_N"/>
    <property type="match status" value="1"/>
</dbReference>
<dbReference type="GO" id="GO:0046496">
    <property type="term" value="P:nicotinamide nucleotide metabolic process"/>
    <property type="evidence" value="ECO:0007669"/>
    <property type="project" value="UniProtKB-UniRule"/>
</dbReference>
<dbReference type="SUPFAM" id="SSF53613">
    <property type="entry name" value="Ribokinase-like"/>
    <property type="match status" value="1"/>
</dbReference>
<comment type="function">
    <text evidence="14 19">Bifunctional enzyme that catalyzes the epimerization of the S- and R-forms of NAD(P)HX and the dehydration of the S-form of NAD(P)HX at the expense of ADP, which is converted to AMP. This allows the repair of both epimers of NAD(P)HX, a damaged form of NAD(P)H that is a result of enzymatic or heat-dependent hydration.</text>
</comment>
<feature type="binding site" evidence="18">
    <location>
        <position position="164"/>
    </location>
    <ligand>
        <name>K(+)</name>
        <dbReference type="ChEBI" id="CHEBI:29103"/>
    </ligand>
</feature>
<dbReference type="GO" id="GO:0046872">
    <property type="term" value="F:metal ion binding"/>
    <property type="evidence" value="ECO:0007669"/>
    <property type="project" value="UniProtKB-UniRule"/>
</dbReference>
<dbReference type="PROSITE" id="PS51383">
    <property type="entry name" value="YJEF_C_3"/>
    <property type="match status" value="1"/>
</dbReference>
<dbReference type="InterPro" id="IPR017953">
    <property type="entry name" value="Carbohydrate_kinase_pred_CS"/>
</dbReference>
<reference evidence="22 23" key="1">
    <citation type="submission" date="2019-07" db="EMBL/GenBank/DDBJ databases">
        <title>Qingshengfaniella alkalisoli gen. nov., sp. nov., isolated from saline soil.</title>
        <authorList>
            <person name="Xu L."/>
            <person name="Huang X.-X."/>
            <person name="Sun J.-Q."/>
        </authorList>
    </citation>
    <scope>NUCLEOTIDE SEQUENCE [LARGE SCALE GENOMIC DNA]</scope>
    <source>
        <strain evidence="22 23">DSM 27279</strain>
    </source>
</reference>
<dbReference type="HAMAP" id="MF_01966">
    <property type="entry name" value="NADHX_epimerase"/>
    <property type="match status" value="1"/>
</dbReference>
<evidence type="ECO:0000256" key="5">
    <source>
        <dbReference type="ARBA" id="ARBA00022723"/>
    </source>
</evidence>
<dbReference type="GO" id="GO:0052856">
    <property type="term" value="F:NAD(P)HX epimerase activity"/>
    <property type="evidence" value="ECO:0007669"/>
    <property type="project" value="UniProtKB-UniRule"/>
</dbReference>
<dbReference type="OrthoDB" id="9806925at2"/>
<dbReference type="GO" id="GO:0110051">
    <property type="term" value="P:metabolite repair"/>
    <property type="evidence" value="ECO:0007669"/>
    <property type="project" value="TreeGrafter"/>
</dbReference>
<dbReference type="PROSITE" id="PS01050">
    <property type="entry name" value="YJEF_C_2"/>
    <property type="match status" value="1"/>
</dbReference>
<feature type="domain" description="YjeF C-terminal" evidence="20">
    <location>
        <begin position="232"/>
        <end position="496"/>
    </location>
</feature>
<comment type="cofactor">
    <cofactor evidence="17">
        <name>Mg(2+)</name>
        <dbReference type="ChEBI" id="CHEBI:18420"/>
    </cofactor>
</comment>
<evidence type="ECO:0000256" key="9">
    <source>
        <dbReference type="ARBA" id="ARBA00022958"/>
    </source>
</evidence>
<dbReference type="PIRSF" id="PIRSF017184">
    <property type="entry name" value="Nnr"/>
    <property type="match status" value="1"/>
</dbReference>
<keyword evidence="12 17" id="KW-0456">Lyase</keyword>
<dbReference type="HAMAP" id="MF_01965">
    <property type="entry name" value="NADHX_dehydratase"/>
    <property type="match status" value="1"/>
</dbReference>
<evidence type="ECO:0000256" key="10">
    <source>
        <dbReference type="ARBA" id="ARBA00023027"/>
    </source>
</evidence>
<comment type="cofactor">
    <cofactor evidence="18 19">
        <name>K(+)</name>
        <dbReference type="ChEBI" id="CHEBI:29103"/>
    </cofactor>
    <text evidence="18 19">Binds 1 potassium ion per subunit.</text>
</comment>
<accession>A0A556AYK6</accession>
<evidence type="ECO:0000256" key="18">
    <source>
        <dbReference type="HAMAP-Rule" id="MF_01966"/>
    </source>
</evidence>
<comment type="catalytic activity">
    <reaction evidence="2 18 19">
        <text>(6R)-NADPHX = (6S)-NADPHX</text>
        <dbReference type="Rhea" id="RHEA:32227"/>
        <dbReference type="ChEBI" id="CHEBI:64076"/>
        <dbReference type="ChEBI" id="CHEBI:64077"/>
        <dbReference type="EC" id="5.1.99.6"/>
    </reaction>
</comment>
<dbReference type="EC" id="4.2.1.136" evidence="19"/>
<evidence type="ECO:0000256" key="15">
    <source>
        <dbReference type="ARBA" id="ARBA00048238"/>
    </source>
</evidence>
<evidence type="ECO:0000256" key="7">
    <source>
        <dbReference type="ARBA" id="ARBA00022840"/>
    </source>
</evidence>
<dbReference type="EC" id="5.1.99.6" evidence="19"/>
<keyword evidence="7 17" id="KW-0067">ATP-binding</keyword>
<comment type="subunit">
    <text evidence="17">Homotetramer.</text>
</comment>
<dbReference type="InterPro" id="IPR030677">
    <property type="entry name" value="Nnr"/>
</dbReference>
<dbReference type="PANTHER" id="PTHR12592">
    <property type="entry name" value="ATP-DEPENDENT (S)-NAD(P)H-HYDRATE DEHYDRATASE FAMILY MEMBER"/>
    <property type="match status" value="1"/>
</dbReference>
<dbReference type="InterPro" id="IPR004443">
    <property type="entry name" value="YjeF_N_dom"/>
</dbReference>
<comment type="function">
    <text evidence="18">Catalyzes the epimerization of the S- and R-forms of NAD(P)HX, a damaged form of NAD(P)H that is a result of enzymatic or heat-dependent hydration. This is a prerequisite for the S-specific NAD(P)H-hydrate dehydratase to allow the repair of both epimers of NAD(P)HX.</text>
</comment>
<comment type="similarity">
    <text evidence="3 19">In the N-terminal section; belongs to the NnrE/AIBP family.</text>
</comment>
<feature type="binding site" evidence="18">
    <location>
        <position position="161"/>
    </location>
    <ligand>
        <name>(6S)-NADPHX</name>
        <dbReference type="ChEBI" id="CHEBI:64076"/>
    </ligand>
</feature>
<evidence type="ECO:0000256" key="1">
    <source>
        <dbReference type="ARBA" id="ARBA00000013"/>
    </source>
</evidence>
<feature type="binding site" evidence="17">
    <location>
        <begin position="412"/>
        <end position="416"/>
    </location>
    <ligand>
        <name>AMP</name>
        <dbReference type="ChEBI" id="CHEBI:456215"/>
    </ligand>
</feature>
<feature type="binding site" evidence="17">
    <location>
        <position position="442"/>
    </location>
    <ligand>
        <name>(6S)-NADPHX</name>
        <dbReference type="ChEBI" id="CHEBI:64076"/>
    </ligand>
</feature>
<dbReference type="GO" id="GO:0005524">
    <property type="term" value="F:ATP binding"/>
    <property type="evidence" value="ECO:0007669"/>
    <property type="project" value="UniProtKB-UniRule"/>
</dbReference>
<organism evidence="22 23">
    <name type="scientific">Verticiella sediminum</name>
    <dbReference type="NCBI Taxonomy" id="1247510"/>
    <lineage>
        <taxon>Bacteria</taxon>
        <taxon>Pseudomonadati</taxon>
        <taxon>Pseudomonadota</taxon>
        <taxon>Betaproteobacteria</taxon>
        <taxon>Burkholderiales</taxon>
        <taxon>Alcaligenaceae</taxon>
        <taxon>Verticiella</taxon>
    </lineage>
</organism>
<comment type="catalytic activity">
    <reaction evidence="1 18 19">
        <text>(6R)-NADHX = (6S)-NADHX</text>
        <dbReference type="Rhea" id="RHEA:32215"/>
        <dbReference type="ChEBI" id="CHEBI:64074"/>
        <dbReference type="ChEBI" id="CHEBI:64075"/>
        <dbReference type="EC" id="5.1.99.6"/>
    </reaction>
</comment>
<dbReference type="Gene3D" id="3.40.1190.20">
    <property type="match status" value="1"/>
</dbReference>
<evidence type="ECO:0000313" key="22">
    <source>
        <dbReference type="EMBL" id="TSH98008.1"/>
    </source>
</evidence>
<dbReference type="GO" id="GO:0052855">
    <property type="term" value="F:ADP-dependent NAD(P)H-hydrate dehydratase activity"/>
    <property type="evidence" value="ECO:0007669"/>
    <property type="project" value="UniProtKB-UniRule"/>
</dbReference>
<evidence type="ECO:0000256" key="8">
    <source>
        <dbReference type="ARBA" id="ARBA00022857"/>
    </source>
</evidence>
<keyword evidence="9 18" id="KW-0630">Potassium</keyword>
<dbReference type="PROSITE" id="PS51385">
    <property type="entry name" value="YJEF_N"/>
    <property type="match status" value="1"/>
</dbReference>
<comment type="caution">
    <text evidence="18">Lacks conserved residue(s) required for the propagation of feature annotation.</text>
</comment>
<dbReference type="Proteomes" id="UP000318405">
    <property type="component" value="Unassembled WGS sequence"/>
</dbReference>
<comment type="function">
    <text evidence="17">Catalyzes the dehydration of the S-form of NAD(P)HX at the expense of ADP, which is converted to AMP. Together with NAD(P)HX epimerase, which catalyzes the epimerization of the S- and R-forms, the enzyme allows the repair of both epimers of NAD(P)HX, a damaged form of NAD(P)H that is a result of enzymatic or heat-dependent hydration.</text>
</comment>
<feature type="binding site" evidence="17">
    <location>
        <position position="266"/>
    </location>
    <ligand>
        <name>(6S)-NADPHX</name>
        <dbReference type="ChEBI" id="CHEBI:64076"/>
    </ligand>
</feature>
<dbReference type="SUPFAM" id="SSF64153">
    <property type="entry name" value="YjeF N-terminal domain-like"/>
    <property type="match status" value="1"/>
</dbReference>
<proteinExistence type="inferred from homology"/>
<comment type="similarity">
    <text evidence="17">Belongs to the NnrD/CARKD family.</text>
</comment>
<feature type="binding site" evidence="18">
    <location>
        <begin position="67"/>
        <end position="71"/>
    </location>
    <ligand>
        <name>(6S)-NADPHX</name>
        <dbReference type="ChEBI" id="CHEBI:64076"/>
    </ligand>
</feature>
<evidence type="ECO:0000256" key="3">
    <source>
        <dbReference type="ARBA" id="ARBA00006001"/>
    </source>
</evidence>
<evidence type="ECO:0000256" key="2">
    <source>
        <dbReference type="ARBA" id="ARBA00000909"/>
    </source>
</evidence>
<evidence type="ECO:0000256" key="17">
    <source>
        <dbReference type="HAMAP-Rule" id="MF_01965"/>
    </source>
</evidence>
<evidence type="ECO:0000256" key="19">
    <source>
        <dbReference type="PIRNR" id="PIRNR017184"/>
    </source>
</evidence>
<keyword evidence="10 17" id="KW-0520">NAD</keyword>
<evidence type="ECO:0000256" key="13">
    <source>
        <dbReference type="ARBA" id="ARBA00023268"/>
    </source>
</evidence>
<evidence type="ECO:0000256" key="4">
    <source>
        <dbReference type="ARBA" id="ARBA00009524"/>
    </source>
</evidence>
<feature type="binding site" evidence="17">
    <location>
        <position position="329"/>
    </location>
    <ligand>
        <name>(6S)-NADPHX</name>
        <dbReference type="ChEBI" id="CHEBI:64076"/>
    </ligand>
</feature>
<evidence type="ECO:0000256" key="11">
    <source>
        <dbReference type="ARBA" id="ARBA00023235"/>
    </source>
</evidence>
<evidence type="ECO:0000256" key="6">
    <source>
        <dbReference type="ARBA" id="ARBA00022741"/>
    </source>
</evidence>
<evidence type="ECO:0000256" key="12">
    <source>
        <dbReference type="ARBA" id="ARBA00023239"/>
    </source>
</evidence>
<sequence>MSDSASLPPHHHALLLTPREMALADQAAIAAGVPGARLMAAAGKAVADAICTRWSPRRVTVLCGPGNNGGDGFVIACRLREAGWQVRLALLGDRAALPPDAALHAREWPGAVEPLEPACVGDAELVVDAIFGAGLSRPLDGAAKATLQAAERLGVPLCAVDTPSGLDGESGNLSGYTPHAALTVTFFRRKPGHLLLPGREHCGELVVADIGIPPEALGAVGRQAPLQCWANGPRVWREAFPWPRAQGHKYQRGHVLVAGGALMTGAARLAARAAQRVGAGLVTVAAPAAVWPVYASALESIIVARVESDADFAGLAADPRKNALLVGPGAGADESTRRQALAALAAGRATVLDADALTVFARDPRTLFDAVQGPTVLTPHDGEFARLFAAAGDKLSRARKAARESGCVLVLKGGDTVVAAPDGRALVNAHAPATLATGGTGDVLAGMIAGLLAQGMPAFEAAGAAVWLHGEAAYAFGPGLVADDLPAHLPQALGTLARWQPH</sequence>
<feature type="binding site" evidence="18">
    <location>
        <position position="68"/>
    </location>
    <ligand>
        <name>K(+)</name>
        <dbReference type="ChEBI" id="CHEBI:29103"/>
    </ligand>
</feature>
<feature type="binding site" evidence="17">
    <location>
        <position position="441"/>
    </location>
    <ligand>
        <name>AMP</name>
        <dbReference type="ChEBI" id="CHEBI:456215"/>
    </ligand>
</feature>
<dbReference type="InterPro" id="IPR000631">
    <property type="entry name" value="CARKD"/>
</dbReference>
<keyword evidence="11 18" id="KW-0413">Isomerase</keyword>
<dbReference type="NCBIfam" id="TIGR00197">
    <property type="entry name" value="yjeF_nterm"/>
    <property type="match status" value="1"/>
</dbReference>
<comment type="similarity">
    <text evidence="4 19">In the C-terminal section; belongs to the NnrD/CARKD family.</text>
</comment>
<evidence type="ECO:0000259" key="21">
    <source>
        <dbReference type="PROSITE" id="PS51385"/>
    </source>
</evidence>
<feature type="domain" description="YjeF N-terminal" evidence="21">
    <location>
        <begin position="21"/>
        <end position="218"/>
    </location>
</feature>
<comment type="catalytic activity">
    <reaction evidence="16 17 19">
        <text>(6S)-NADPHX + ADP = AMP + phosphate + NADPH + H(+)</text>
        <dbReference type="Rhea" id="RHEA:32235"/>
        <dbReference type="ChEBI" id="CHEBI:15378"/>
        <dbReference type="ChEBI" id="CHEBI:43474"/>
        <dbReference type="ChEBI" id="CHEBI:57783"/>
        <dbReference type="ChEBI" id="CHEBI:64076"/>
        <dbReference type="ChEBI" id="CHEBI:456215"/>
        <dbReference type="ChEBI" id="CHEBI:456216"/>
        <dbReference type="EC" id="4.2.1.136"/>
    </reaction>
</comment>
<dbReference type="Pfam" id="PF01256">
    <property type="entry name" value="Carb_kinase"/>
    <property type="match status" value="1"/>
</dbReference>
<dbReference type="InterPro" id="IPR029056">
    <property type="entry name" value="Ribokinase-like"/>
</dbReference>
<comment type="caution">
    <text evidence="22">The sequence shown here is derived from an EMBL/GenBank/DDBJ whole genome shotgun (WGS) entry which is preliminary data.</text>
</comment>
<dbReference type="CDD" id="cd01171">
    <property type="entry name" value="YXKO-related"/>
    <property type="match status" value="1"/>
</dbReference>
<evidence type="ECO:0000259" key="20">
    <source>
        <dbReference type="PROSITE" id="PS51383"/>
    </source>
</evidence>
<comment type="catalytic activity">
    <reaction evidence="15 17 19">
        <text>(6S)-NADHX + ADP = AMP + phosphate + NADH + H(+)</text>
        <dbReference type="Rhea" id="RHEA:32223"/>
        <dbReference type="ChEBI" id="CHEBI:15378"/>
        <dbReference type="ChEBI" id="CHEBI:43474"/>
        <dbReference type="ChEBI" id="CHEBI:57945"/>
        <dbReference type="ChEBI" id="CHEBI:64074"/>
        <dbReference type="ChEBI" id="CHEBI:456215"/>
        <dbReference type="ChEBI" id="CHEBI:456216"/>
        <dbReference type="EC" id="4.2.1.136"/>
    </reaction>
</comment>
<feature type="binding site" evidence="17">
    <location>
        <position position="380"/>
    </location>
    <ligand>
        <name>(6S)-NADPHX</name>
        <dbReference type="ChEBI" id="CHEBI:64076"/>
    </ligand>
</feature>
<feature type="binding site" evidence="18">
    <location>
        <position position="128"/>
    </location>
    <ligand>
        <name>K(+)</name>
        <dbReference type="ChEBI" id="CHEBI:29103"/>
    </ligand>
</feature>
<protein>
    <recommendedName>
        <fullName evidence="19">Bifunctional NAD(P)H-hydrate repair enzyme</fullName>
    </recommendedName>
    <alternativeName>
        <fullName evidence="19">Nicotinamide nucleotide repair protein</fullName>
    </alternativeName>
    <domain>
        <recommendedName>
            <fullName evidence="19">ADP-dependent (S)-NAD(P)H-hydrate dehydratase</fullName>
            <ecNumber evidence="19">4.2.1.136</ecNumber>
        </recommendedName>
        <alternativeName>
            <fullName evidence="19">ADP-dependent NAD(P)HX dehydratase</fullName>
        </alternativeName>
    </domain>
    <domain>
        <recommendedName>
            <fullName evidence="19">NAD(P)H-hydrate epimerase</fullName>
            <ecNumber evidence="19">5.1.99.6</ecNumber>
        </recommendedName>
    </domain>
</protein>
<feature type="binding site" evidence="18">
    <location>
        <begin position="132"/>
        <end position="138"/>
    </location>
    <ligand>
        <name>(6S)-NADPHX</name>
        <dbReference type="ChEBI" id="CHEBI:64076"/>
    </ligand>
</feature>
<evidence type="ECO:0000256" key="16">
    <source>
        <dbReference type="ARBA" id="ARBA00049209"/>
    </source>
</evidence>
<dbReference type="InterPro" id="IPR036652">
    <property type="entry name" value="YjeF_N_dom_sf"/>
</dbReference>
<keyword evidence="8 17" id="KW-0521">NADP</keyword>
<keyword evidence="5 18" id="KW-0479">Metal-binding</keyword>
<dbReference type="Gene3D" id="3.40.50.10260">
    <property type="entry name" value="YjeF N-terminal domain"/>
    <property type="match status" value="1"/>
</dbReference>
<dbReference type="RefSeq" id="WP_143946890.1">
    <property type="nucleotide sequence ID" value="NZ_BAABMB010000004.1"/>
</dbReference>
<dbReference type="NCBIfam" id="TIGR00196">
    <property type="entry name" value="yjeF_cterm"/>
    <property type="match status" value="1"/>
</dbReference>
<dbReference type="PANTHER" id="PTHR12592:SF0">
    <property type="entry name" value="ATP-DEPENDENT (S)-NAD(P)H-HYDRATE DEHYDRATASE"/>
    <property type="match status" value="1"/>
</dbReference>
<dbReference type="AlphaFoldDB" id="A0A556AYK6"/>
<comment type="similarity">
    <text evidence="18">Belongs to the NnrE/AIBP family.</text>
</comment>
<dbReference type="EMBL" id="VLTJ01000007">
    <property type="protein sequence ID" value="TSH98008.1"/>
    <property type="molecule type" value="Genomic_DNA"/>
</dbReference>
<keyword evidence="6 17" id="KW-0547">Nucleotide-binding</keyword>